<organism evidence="3">
    <name type="scientific">Trypanosoma vivax (strain Y486)</name>
    <dbReference type="NCBI Taxonomy" id="1055687"/>
    <lineage>
        <taxon>Eukaryota</taxon>
        <taxon>Discoba</taxon>
        <taxon>Euglenozoa</taxon>
        <taxon>Kinetoplastea</taxon>
        <taxon>Metakinetoplastina</taxon>
        <taxon>Trypanosomatida</taxon>
        <taxon>Trypanosomatidae</taxon>
        <taxon>Trypanosoma</taxon>
        <taxon>Duttonella</taxon>
    </lineage>
</organism>
<evidence type="ECO:0000256" key="1">
    <source>
        <dbReference type="SAM" id="MobiDB-lite"/>
    </source>
</evidence>
<feature type="region of interest" description="Disordered" evidence="1">
    <location>
        <begin position="283"/>
        <end position="308"/>
    </location>
</feature>
<dbReference type="GO" id="GO:0005737">
    <property type="term" value="C:cytoplasm"/>
    <property type="evidence" value="ECO:0007669"/>
    <property type="project" value="TreeGrafter"/>
</dbReference>
<dbReference type="VEuPathDB" id="TriTrypDB:TvY486_1116120"/>
<dbReference type="InterPro" id="IPR012942">
    <property type="entry name" value="SRR1-like"/>
</dbReference>
<protein>
    <recommendedName>
        <fullName evidence="2">SRR1-like domain-containing protein</fullName>
    </recommendedName>
</protein>
<gene>
    <name evidence="3" type="ORF">TVY486_1116120</name>
</gene>
<feature type="domain" description="SRR1-like" evidence="2">
    <location>
        <begin position="85"/>
        <end position="249"/>
    </location>
</feature>
<evidence type="ECO:0000259" key="2">
    <source>
        <dbReference type="Pfam" id="PF07985"/>
    </source>
</evidence>
<dbReference type="PANTHER" id="PTHR28626:SF7">
    <property type="entry name" value="OS04G0588900 PROTEIN"/>
    <property type="match status" value="1"/>
</dbReference>
<dbReference type="InterPro" id="IPR040044">
    <property type="entry name" value="SRR1L"/>
</dbReference>
<proteinExistence type="predicted"/>
<dbReference type="PANTHER" id="PTHR28626">
    <property type="entry name" value="SRR1-LIKE PROTEIN"/>
    <property type="match status" value="1"/>
</dbReference>
<dbReference type="AlphaFoldDB" id="G0U944"/>
<name>G0U944_TRYVY</name>
<dbReference type="OMA" id="MACREND"/>
<feature type="region of interest" description="Disordered" evidence="1">
    <location>
        <begin position="1"/>
        <end position="39"/>
    </location>
</feature>
<dbReference type="Pfam" id="PF07985">
    <property type="entry name" value="SRR1"/>
    <property type="match status" value="1"/>
</dbReference>
<reference evidence="3" key="1">
    <citation type="journal article" date="2012" name="Proc. Natl. Acad. Sci. U.S.A.">
        <title>Antigenic diversity is generated by distinct evolutionary mechanisms in African trypanosome species.</title>
        <authorList>
            <person name="Jackson A.P."/>
            <person name="Berry A."/>
            <person name="Aslett M."/>
            <person name="Allison H.C."/>
            <person name="Burton P."/>
            <person name="Vavrova-Anderson J."/>
            <person name="Brown R."/>
            <person name="Browne H."/>
            <person name="Corton N."/>
            <person name="Hauser H."/>
            <person name="Gamble J."/>
            <person name="Gilderthorp R."/>
            <person name="Marcello L."/>
            <person name="McQuillan J."/>
            <person name="Otto T.D."/>
            <person name="Quail M.A."/>
            <person name="Sanders M.J."/>
            <person name="van Tonder A."/>
            <person name="Ginger M.L."/>
            <person name="Field M.C."/>
            <person name="Barry J.D."/>
            <person name="Hertz-Fowler C."/>
            <person name="Berriman M."/>
        </authorList>
    </citation>
    <scope>NUCLEOTIDE SEQUENCE</scope>
    <source>
        <strain evidence="3">Y486</strain>
    </source>
</reference>
<feature type="compositionally biased region" description="Polar residues" evidence="1">
    <location>
        <begin position="1"/>
        <end position="12"/>
    </location>
</feature>
<dbReference type="EMBL" id="HE573027">
    <property type="protein sequence ID" value="CCC54128.1"/>
    <property type="molecule type" value="Genomic_DNA"/>
</dbReference>
<sequence>MWTTVRSKQQPSNRRKFAATAPSGRGLETSPMGEGTLPVSSRRVSSEVKSLREAARALGSMSFIQRDVVIPLKKFLHERAGALDNVHIVALGIGPFSLRESPPGFLQMALLLLIRTVCERFMLRLAKQKSSPSLCTVFEEASSSRDAGLEAAKKTVTSTFFDPAVTDLHVKCCDRLGVTVDSCNRYGMYTPSGSHSLLIAYLPHTPWALLRNLLVSNLVPYNPLVDGTGSQERLEYLLLRHVLIIGNDVHGKVCASGEFLERIGTYLRSGALRWKDDWKKHAPSADDSGSDDGILDVPAGTPTGPRGVGRHDIALAFSDTAVMQLDTERESQLLLDLRRLRLPKIVRSGDELS</sequence>
<accession>G0U944</accession>
<evidence type="ECO:0000313" key="3">
    <source>
        <dbReference type="EMBL" id="CCC54128.1"/>
    </source>
</evidence>
<dbReference type="GO" id="GO:0005634">
    <property type="term" value="C:nucleus"/>
    <property type="evidence" value="ECO:0007669"/>
    <property type="project" value="TreeGrafter"/>
</dbReference>